<protein>
    <submittedName>
        <fullName evidence="2">Uncharacterized protein</fullName>
    </submittedName>
</protein>
<gene>
    <name evidence="2" type="ORF">PHLGIDRAFT_122280</name>
</gene>
<evidence type="ECO:0000256" key="1">
    <source>
        <dbReference type="SAM" id="MobiDB-lite"/>
    </source>
</evidence>
<evidence type="ECO:0000313" key="2">
    <source>
        <dbReference type="EMBL" id="KIP02627.1"/>
    </source>
</evidence>
<reference evidence="2 3" key="1">
    <citation type="journal article" date="2014" name="PLoS Genet.">
        <title>Analysis of the Phlebiopsis gigantea genome, transcriptome and secretome provides insight into its pioneer colonization strategies of wood.</title>
        <authorList>
            <person name="Hori C."/>
            <person name="Ishida T."/>
            <person name="Igarashi K."/>
            <person name="Samejima M."/>
            <person name="Suzuki H."/>
            <person name="Master E."/>
            <person name="Ferreira P."/>
            <person name="Ruiz-Duenas F.J."/>
            <person name="Held B."/>
            <person name="Canessa P."/>
            <person name="Larrondo L.F."/>
            <person name="Schmoll M."/>
            <person name="Druzhinina I.S."/>
            <person name="Kubicek C.P."/>
            <person name="Gaskell J.A."/>
            <person name="Kersten P."/>
            <person name="St John F."/>
            <person name="Glasner J."/>
            <person name="Sabat G."/>
            <person name="Splinter BonDurant S."/>
            <person name="Syed K."/>
            <person name="Yadav J."/>
            <person name="Mgbeahuruike A.C."/>
            <person name="Kovalchuk A."/>
            <person name="Asiegbu F.O."/>
            <person name="Lackner G."/>
            <person name="Hoffmeister D."/>
            <person name="Rencoret J."/>
            <person name="Gutierrez A."/>
            <person name="Sun H."/>
            <person name="Lindquist E."/>
            <person name="Barry K."/>
            <person name="Riley R."/>
            <person name="Grigoriev I.V."/>
            <person name="Henrissat B."/>
            <person name="Kues U."/>
            <person name="Berka R.M."/>
            <person name="Martinez A.T."/>
            <person name="Covert S.F."/>
            <person name="Blanchette R.A."/>
            <person name="Cullen D."/>
        </authorList>
    </citation>
    <scope>NUCLEOTIDE SEQUENCE [LARGE SCALE GENOMIC DNA]</scope>
    <source>
        <strain evidence="2 3">11061_1 CR5-6</strain>
    </source>
</reference>
<feature type="compositionally biased region" description="Low complexity" evidence="1">
    <location>
        <begin position="34"/>
        <end position="59"/>
    </location>
</feature>
<accession>A0A0C3S0Q9</accession>
<feature type="non-terminal residue" evidence="2">
    <location>
        <position position="127"/>
    </location>
</feature>
<dbReference type="HOGENOM" id="CLU_1986899_0_0_1"/>
<proteinExistence type="predicted"/>
<organism evidence="2 3">
    <name type="scientific">Phlebiopsis gigantea (strain 11061_1 CR5-6)</name>
    <name type="common">White-rot fungus</name>
    <name type="synonym">Peniophora gigantea</name>
    <dbReference type="NCBI Taxonomy" id="745531"/>
    <lineage>
        <taxon>Eukaryota</taxon>
        <taxon>Fungi</taxon>
        <taxon>Dikarya</taxon>
        <taxon>Basidiomycota</taxon>
        <taxon>Agaricomycotina</taxon>
        <taxon>Agaricomycetes</taxon>
        <taxon>Polyporales</taxon>
        <taxon>Phanerochaetaceae</taxon>
        <taxon>Phlebiopsis</taxon>
    </lineage>
</organism>
<dbReference type="EMBL" id="KN840662">
    <property type="protein sequence ID" value="KIP02627.1"/>
    <property type="molecule type" value="Genomic_DNA"/>
</dbReference>
<name>A0A0C3S0Q9_PHLG1</name>
<dbReference type="Proteomes" id="UP000053257">
    <property type="component" value="Unassembled WGS sequence"/>
</dbReference>
<feature type="region of interest" description="Disordered" evidence="1">
    <location>
        <begin position="1"/>
        <end position="85"/>
    </location>
</feature>
<evidence type="ECO:0000313" key="3">
    <source>
        <dbReference type="Proteomes" id="UP000053257"/>
    </source>
</evidence>
<keyword evidence="3" id="KW-1185">Reference proteome</keyword>
<dbReference type="AlphaFoldDB" id="A0A0C3S0Q9"/>
<sequence length="127" mass="13368">MSVASPIREVHREQAKLLSQNLRPHPPAAGLGATLSTEESSPVSSTRSSPLPSLDSPPTSQAPTAVATPQDPIRPLGKTARIDPAPATVLPLLPVRPTRQELPPLPPFFYFYPLASATAAPARARPG</sequence>